<dbReference type="EMBL" id="JAJHJB010000025">
    <property type="protein sequence ID" value="MCC5466978.1"/>
    <property type="molecule type" value="Genomic_DNA"/>
</dbReference>
<gene>
    <name evidence="3" type="ORF">LMF89_16670</name>
</gene>
<dbReference type="InterPro" id="IPR033919">
    <property type="entry name" value="TSA/FSA_arc/bac"/>
</dbReference>
<dbReference type="CDD" id="cd00956">
    <property type="entry name" value="Transaldolase_FSA"/>
    <property type="match status" value="1"/>
</dbReference>
<comment type="subcellular location">
    <subcellularLocation>
        <location evidence="1">Cytoplasm</location>
    </subcellularLocation>
</comment>
<dbReference type="InterPro" id="IPR001585">
    <property type="entry name" value="TAL/FSA"/>
</dbReference>
<organism evidence="3 4">
    <name type="scientific">Pelosinus baikalensis</name>
    <dbReference type="NCBI Taxonomy" id="2892015"/>
    <lineage>
        <taxon>Bacteria</taxon>
        <taxon>Bacillati</taxon>
        <taxon>Bacillota</taxon>
        <taxon>Negativicutes</taxon>
        <taxon>Selenomonadales</taxon>
        <taxon>Sporomusaceae</taxon>
        <taxon>Pelosinus</taxon>
    </lineage>
</organism>
<comment type="caution">
    <text evidence="3">The sequence shown here is derived from an EMBL/GenBank/DDBJ whole genome shotgun (WGS) entry which is preliminary data.</text>
</comment>
<dbReference type="SUPFAM" id="SSF51569">
    <property type="entry name" value="Aldolase"/>
    <property type="match status" value="1"/>
</dbReference>
<dbReference type="InterPro" id="IPR018225">
    <property type="entry name" value="Transaldolase_AS"/>
</dbReference>
<dbReference type="RefSeq" id="WP_229536055.1">
    <property type="nucleotide sequence ID" value="NZ_JAJHJB010000025.1"/>
</dbReference>
<dbReference type="Pfam" id="PF00923">
    <property type="entry name" value="TAL_FSA"/>
    <property type="match status" value="1"/>
</dbReference>
<dbReference type="Proteomes" id="UP001165492">
    <property type="component" value="Unassembled WGS sequence"/>
</dbReference>
<evidence type="ECO:0000313" key="3">
    <source>
        <dbReference type="EMBL" id="MCC5466978.1"/>
    </source>
</evidence>
<keyword evidence="2" id="KW-0704">Schiff base</keyword>
<name>A0ABS8HUX6_9FIRM</name>
<accession>A0ABS8HUX6</accession>
<evidence type="ECO:0000313" key="4">
    <source>
        <dbReference type="Proteomes" id="UP001165492"/>
    </source>
</evidence>
<dbReference type="PANTHER" id="PTHR10683:SF36">
    <property type="entry name" value="TRANSALDOLASE"/>
    <property type="match status" value="1"/>
</dbReference>
<evidence type="ECO:0000256" key="2">
    <source>
        <dbReference type="ARBA" id="ARBA00023270"/>
    </source>
</evidence>
<evidence type="ECO:0000256" key="1">
    <source>
        <dbReference type="ARBA" id="ARBA00004496"/>
    </source>
</evidence>
<dbReference type="Gene3D" id="3.20.20.70">
    <property type="entry name" value="Aldolase class I"/>
    <property type="match status" value="1"/>
</dbReference>
<dbReference type="InterPro" id="IPR013785">
    <property type="entry name" value="Aldolase_TIM"/>
</dbReference>
<dbReference type="PROSITE" id="PS01054">
    <property type="entry name" value="TRANSALDOLASE_1"/>
    <property type="match status" value="1"/>
</dbReference>
<reference evidence="3" key="1">
    <citation type="submission" date="2021-11" db="EMBL/GenBank/DDBJ databases">
        <title>Description of a new species Pelosinus isolated from the bottom sediments of Lake Baikal.</title>
        <authorList>
            <person name="Zakharyuk A."/>
        </authorList>
    </citation>
    <scope>NUCLEOTIDE SEQUENCE</scope>
    <source>
        <strain evidence="3">Bkl1</strain>
    </source>
</reference>
<sequence>MNILLDSAKVDFITSANEYYPIDGITTNPTILAKEKRPYIEILQEIVSIIGSEKMLHVQVLSTNAKEIVKEAEYVSQILNGNIYIKIPVVPEGFKAMMTLQKLNIKVTATAVFTPQQALMAAKAGASFVAPYVNRIDNISGDGVKVVADIVKIFDTYHIKTQVLAASFKNVEQVQKVCLAGTHGVTVSEDVFINLYHHPLTEWSVNTFIEDWESVYGKGAILGEV</sequence>
<protein>
    <submittedName>
        <fullName evidence="3">Fructose-6-phosphate aldolase</fullName>
    </submittedName>
</protein>
<dbReference type="PANTHER" id="PTHR10683">
    <property type="entry name" value="TRANSALDOLASE"/>
    <property type="match status" value="1"/>
</dbReference>
<proteinExistence type="predicted"/>
<keyword evidence="4" id="KW-1185">Reference proteome</keyword>